<dbReference type="EMBL" id="SZQL01000029">
    <property type="protein sequence ID" value="TKK64705.1"/>
    <property type="molecule type" value="Genomic_DNA"/>
</dbReference>
<evidence type="ECO:0000313" key="2">
    <source>
        <dbReference type="EMBL" id="TKK64705.1"/>
    </source>
</evidence>
<dbReference type="AlphaFoldDB" id="A0A4U3KQR1"/>
<protein>
    <submittedName>
        <fullName evidence="2">Conjugative transposon protein TraN</fullName>
    </submittedName>
</protein>
<feature type="chain" id="PRO_5020694293" evidence="1">
    <location>
        <begin position="25"/>
        <end position="284"/>
    </location>
</feature>
<dbReference type="RefSeq" id="WP_137263961.1">
    <property type="nucleotide sequence ID" value="NZ_SZQL01000029.1"/>
</dbReference>
<dbReference type="NCBIfam" id="TIGR03780">
    <property type="entry name" value="Bac_Flav_CT_N"/>
    <property type="match status" value="1"/>
</dbReference>
<gene>
    <name evidence="2" type="primary">traN</name>
    <name evidence="2" type="ORF">FC093_21905</name>
</gene>
<proteinExistence type="predicted"/>
<evidence type="ECO:0000313" key="3">
    <source>
        <dbReference type="Proteomes" id="UP000305848"/>
    </source>
</evidence>
<name>A0A4U3KQR1_9BACT</name>
<dbReference type="Proteomes" id="UP000305848">
    <property type="component" value="Unassembled WGS sequence"/>
</dbReference>
<accession>A0A4U3KQR1</accession>
<organism evidence="2 3">
    <name type="scientific">Ilyomonas limi</name>
    <dbReference type="NCBI Taxonomy" id="2575867"/>
    <lineage>
        <taxon>Bacteria</taxon>
        <taxon>Pseudomonadati</taxon>
        <taxon>Bacteroidota</taxon>
        <taxon>Chitinophagia</taxon>
        <taxon>Chitinophagales</taxon>
        <taxon>Chitinophagaceae</taxon>
        <taxon>Ilyomonas</taxon>
    </lineage>
</organism>
<dbReference type="InterPro" id="IPR022298">
    <property type="entry name" value="Conjug_transposon_TraN"/>
</dbReference>
<sequence length="284" mass="31964">MKNYFVIFFLFTLFTLFLTSSALAQETFITSNNIAVTCNKTTHLIFPYAIRSIDRGSQDVLAQKAPGSDNVLQLKAAKAGFTETNVTVITADNKLYPFKVNYSLAPEHLTISFVTDRSELNPKNGMYCSIGQHENNIQSNVETLQNTVKQVAAEKKRMYALHARSGLVHLLLKGLYIKNDVFYFQFMISNLSNISFSIQNIAFTIKDSRKAKRKAVQERVLQPLLTNETDSSVQSHSSGVRVVALPKFTLENGKYLSIRVFEENGGRNLVLKVYNRHLLAAKPL</sequence>
<keyword evidence="1" id="KW-0732">Signal</keyword>
<dbReference type="OrthoDB" id="1038500at2"/>
<reference evidence="2 3" key="1">
    <citation type="submission" date="2019-05" db="EMBL/GenBank/DDBJ databases">
        <title>Panacibacter sp. strain 17mud1-8 Genome sequencing and assembly.</title>
        <authorList>
            <person name="Chhetri G."/>
        </authorList>
    </citation>
    <scope>NUCLEOTIDE SEQUENCE [LARGE SCALE GENOMIC DNA]</scope>
    <source>
        <strain evidence="2 3">17mud1-8</strain>
    </source>
</reference>
<evidence type="ECO:0000256" key="1">
    <source>
        <dbReference type="SAM" id="SignalP"/>
    </source>
</evidence>
<feature type="signal peptide" evidence="1">
    <location>
        <begin position="1"/>
        <end position="24"/>
    </location>
</feature>
<dbReference type="Pfam" id="PF13595">
    <property type="entry name" value="DUF4138"/>
    <property type="match status" value="1"/>
</dbReference>
<keyword evidence="3" id="KW-1185">Reference proteome</keyword>
<comment type="caution">
    <text evidence="2">The sequence shown here is derived from an EMBL/GenBank/DDBJ whole genome shotgun (WGS) entry which is preliminary data.</text>
</comment>